<dbReference type="PANTHER" id="PTHR30005">
    <property type="entry name" value="EXOPOLYPHOSPHATASE"/>
    <property type="match status" value="1"/>
</dbReference>
<evidence type="ECO:0000313" key="4">
    <source>
        <dbReference type="Proteomes" id="UP000824192"/>
    </source>
</evidence>
<dbReference type="InterPro" id="IPR043129">
    <property type="entry name" value="ATPase_NBD"/>
</dbReference>
<dbReference type="GO" id="GO:0006357">
    <property type="term" value="P:regulation of transcription by RNA polymerase II"/>
    <property type="evidence" value="ECO:0007669"/>
    <property type="project" value="TreeGrafter"/>
</dbReference>
<dbReference type="CDD" id="cd24052">
    <property type="entry name" value="ASKHA_NBD_HpPPX-GppA-like"/>
    <property type="match status" value="1"/>
</dbReference>
<gene>
    <name evidence="3" type="ORF">H9868_09980</name>
</gene>
<protein>
    <submittedName>
        <fullName evidence="3">Phosphatase</fullName>
    </submittedName>
</protein>
<dbReference type="Gene3D" id="3.30.420.150">
    <property type="entry name" value="Exopolyphosphatase. Domain 2"/>
    <property type="match status" value="1"/>
</dbReference>
<feature type="domain" description="Ppx/GppA phosphatase N-terminal" evidence="2">
    <location>
        <begin position="23"/>
        <end position="297"/>
    </location>
</feature>
<reference evidence="3" key="1">
    <citation type="journal article" date="2021" name="PeerJ">
        <title>Extensive microbial diversity within the chicken gut microbiome revealed by metagenomics and culture.</title>
        <authorList>
            <person name="Gilroy R."/>
            <person name="Ravi A."/>
            <person name="Getino M."/>
            <person name="Pursley I."/>
            <person name="Horton D.L."/>
            <person name="Alikhan N.F."/>
            <person name="Baker D."/>
            <person name="Gharbi K."/>
            <person name="Hall N."/>
            <person name="Watson M."/>
            <person name="Adriaenssens E.M."/>
            <person name="Foster-Nyarko E."/>
            <person name="Jarju S."/>
            <person name="Secka A."/>
            <person name="Antonio M."/>
            <person name="Oren A."/>
            <person name="Chaudhuri R.R."/>
            <person name="La Ragione R."/>
            <person name="Hildebrand F."/>
            <person name="Pallen M.J."/>
        </authorList>
    </citation>
    <scope>NUCLEOTIDE SEQUENCE</scope>
    <source>
        <strain evidence="3">ChiGjej6B6-1540</strain>
    </source>
</reference>
<dbReference type="AlphaFoldDB" id="A0A9D1RV53"/>
<organism evidence="3 4">
    <name type="scientific">Candidatus Flavonifractor merdipullorum</name>
    <dbReference type="NCBI Taxonomy" id="2838590"/>
    <lineage>
        <taxon>Bacteria</taxon>
        <taxon>Bacillati</taxon>
        <taxon>Bacillota</taxon>
        <taxon>Clostridia</taxon>
        <taxon>Eubacteriales</taxon>
        <taxon>Oscillospiraceae</taxon>
        <taxon>Flavonifractor</taxon>
    </lineage>
</organism>
<evidence type="ECO:0000259" key="2">
    <source>
        <dbReference type="Pfam" id="PF02541"/>
    </source>
</evidence>
<dbReference type="Pfam" id="PF02541">
    <property type="entry name" value="Ppx-GppA"/>
    <property type="match status" value="1"/>
</dbReference>
<comment type="caution">
    <text evidence="3">The sequence shown here is derived from an EMBL/GenBank/DDBJ whole genome shotgun (WGS) entry which is preliminary data.</text>
</comment>
<dbReference type="EMBL" id="DXGA01000216">
    <property type="protein sequence ID" value="HIW94848.1"/>
    <property type="molecule type" value="Genomic_DNA"/>
</dbReference>
<evidence type="ECO:0000313" key="3">
    <source>
        <dbReference type="EMBL" id="HIW94848.1"/>
    </source>
</evidence>
<dbReference type="InterPro" id="IPR003695">
    <property type="entry name" value="Ppx_GppA_N"/>
</dbReference>
<comment type="similarity">
    <text evidence="1">Belongs to the GppA/Ppx family.</text>
</comment>
<evidence type="ECO:0000256" key="1">
    <source>
        <dbReference type="ARBA" id="ARBA00007125"/>
    </source>
</evidence>
<accession>A0A9D1RV53</accession>
<dbReference type="SUPFAM" id="SSF53067">
    <property type="entry name" value="Actin-like ATPase domain"/>
    <property type="match status" value="2"/>
</dbReference>
<dbReference type="Proteomes" id="UP000824192">
    <property type="component" value="Unassembled WGS sequence"/>
</dbReference>
<dbReference type="PANTHER" id="PTHR30005:SF0">
    <property type="entry name" value="RETROGRADE REGULATION PROTEIN 2"/>
    <property type="match status" value="1"/>
</dbReference>
<dbReference type="InterPro" id="IPR050273">
    <property type="entry name" value="GppA/Ppx_hydrolase"/>
</dbReference>
<reference evidence="3" key="2">
    <citation type="submission" date="2021-04" db="EMBL/GenBank/DDBJ databases">
        <authorList>
            <person name="Gilroy R."/>
        </authorList>
    </citation>
    <scope>NUCLEOTIDE SEQUENCE</scope>
    <source>
        <strain evidence="3">ChiGjej6B6-1540</strain>
    </source>
</reference>
<name>A0A9D1RV53_9FIRM</name>
<sequence>MTYGIIDVGSNTIRLNLYQYEQEKLSLLLSKKYNAGLAGHVNGGSLTPRGIQLAIDTLNACRDICENFRVEHVSVFATASLRNIVNTDEVIRILRAKTGYAVDLISGEEEARLDFLGATHALNIQDGVLVDIGGGSTELVRYREGKLEEAVSLPIGSLNLFCSYVKEGVLPTTSELRDIRDRAEDELEQVSSVLAGENPVLCGVGGTVRAVHKLSCRWFNHDPAECCVTADEIQMLYKRCKKADRALLMEILKSTPDRIHTLTPGLTVLRSVVRAAGGQVVHVSSFGIREGYLYDRVLPGASRTGKEL</sequence>
<proteinExistence type="inferred from homology"/>
<dbReference type="Gene3D" id="3.30.420.40">
    <property type="match status" value="1"/>
</dbReference>